<evidence type="ECO:0000256" key="1">
    <source>
        <dbReference type="SAM" id="Phobius"/>
    </source>
</evidence>
<gene>
    <name evidence="2" type="primary">citS</name>
    <name evidence="2" type="ORF">CLOSTASPAR_02663</name>
</gene>
<evidence type="ECO:0000313" key="2">
    <source>
        <dbReference type="EMBL" id="EEG55263.1"/>
    </source>
</evidence>
<dbReference type="HOGENOM" id="CLU_041211_0_1_9"/>
<organism evidence="2 3">
    <name type="scientific">[Clostridium] asparagiforme DSM 15981</name>
    <dbReference type="NCBI Taxonomy" id="518636"/>
    <lineage>
        <taxon>Bacteria</taxon>
        <taxon>Bacillati</taxon>
        <taxon>Bacillota</taxon>
        <taxon>Clostridia</taxon>
        <taxon>Lachnospirales</taxon>
        <taxon>Lachnospiraceae</taxon>
        <taxon>Enterocloster</taxon>
    </lineage>
</organism>
<dbReference type="EMBL" id="ACCJ01000158">
    <property type="protein sequence ID" value="EEG55263.1"/>
    <property type="molecule type" value="Genomic_DNA"/>
</dbReference>
<feature type="transmembrane region" description="Helical" evidence="1">
    <location>
        <begin position="364"/>
        <end position="384"/>
    </location>
</feature>
<keyword evidence="1" id="KW-0812">Transmembrane</keyword>
<dbReference type="PANTHER" id="PTHR40033:SF1">
    <property type="entry name" value="CITRATE-SODIUM SYMPORTER"/>
    <property type="match status" value="1"/>
</dbReference>
<feature type="transmembrane region" description="Helical" evidence="1">
    <location>
        <begin position="396"/>
        <end position="417"/>
    </location>
</feature>
<feature type="transmembrane region" description="Helical" evidence="1">
    <location>
        <begin position="53"/>
        <end position="74"/>
    </location>
</feature>
<evidence type="ECO:0000313" key="3">
    <source>
        <dbReference type="Proteomes" id="UP000004756"/>
    </source>
</evidence>
<dbReference type="PANTHER" id="PTHR40033">
    <property type="entry name" value="NA(+)-MALATE SYMPORTER"/>
    <property type="match status" value="1"/>
</dbReference>
<feature type="transmembrane region" description="Helical" evidence="1">
    <location>
        <begin position="182"/>
        <end position="198"/>
    </location>
</feature>
<dbReference type="GO" id="GO:0008514">
    <property type="term" value="F:organic anion transmembrane transporter activity"/>
    <property type="evidence" value="ECO:0007669"/>
    <property type="project" value="InterPro"/>
</dbReference>
<keyword evidence="1" id="KW-0472">Membrane</keyword>
<feature type="transmembrane region" description="Helical" evidence="1">
    <location>
        <begin position="490"/>
        <end position="511"/>
    </location>
</feature>
<dbReference type="GO" id="GO:0016020">
    <property type="term" value="C:membrane"/>
    <property type="evidence" value="ECO:0007669"/>
    <property type="project" value="InterPro"/>
</dbReference>
<feature type="transmembrane region" description="Helical" evidence="1">
    <location>
        <begin position="334"/>
        <end position="352"/>
    </location>
</feature>
<reference evidence="2 3" key="1">
    <citation type="submission" date="2009-02" db="EMBL/GenBank/DDBJ databases">
        <title>Draft genome sequence of Clostridium asparagiforme (DSM 15981).</title>
        <authorList>
            <person name="Sudarsanam P."/>
            <person name="Ley R."/>
            <person name="Guruge J."/>
            <person name="Turnbaugh P.J."/>
            <person name="Mahowald M."/>
            <person name="Liep D."/>
            <person name="Gordon J."/>
        </authorList>
    </citation>
    <scope>NUCLEOTIDE SEQUENCE [LARGE SCALE GENOMIC DNA]</scope>
    <source>
        <strain evidence="2 3">DSM 15981</strain>
    </source>
</reference>
<proteinExistence type="predicted"/>
<dbReference type="Proteomes" id="UP000004756">
    <property type="component" value="Unassembled WGS sequence"/>
</dbReference>
<feature type="transmembrane region" description="Helical" evidence="1">
    <location>
        <begin position="21"/>
        <end position="41"/>
    </location>
</feature>
<dbReference type="Pfam" id="PF03390">
    <property type="entry name" value="2HCT"/>
    <property type="match status" value="1"/>
</dbReference>
<feature type="transmembrane region" description="Helical" evidence="1">
    <location>
        <begin position="117"/>
        <end position="134"/>
    </location>
</feature>
<comment type="caution">
    <text evidence="2">The sequence shown here is derived from an EMBL/GenBank/DDBJ whole genome shotgun (WGS) entry which is preliminary data.</text>
</comment>
<feature type="transmembrane region" description="Helical" evidence="1">
    <location>
        <begin position="210"/>
        <end position="234"/>
    </location>
</feature>
<feature type="transmembrane region" description="Helical" evidence="1">
    <location>
        <begin position="141"/>
        <end position="162"/>
    </location>
</feature>
<sequence>MISLFRRKIKENGGPTYKFSPMIYINIFVIAINLPLCYDPINGIFTANLQKIYILYTYFIFACYSELHLTKIIFMEGKFMSEETKVVKPYGLQWWLCGAIMLIVIAAAATGALSTDLAGSFALMLSIGILCNEIGERIPFWNSYVGGGLVLAFLVSAFLFTYNVIPQKYADAMIMVMDEADFLSFFIIFLITGSILALDRKLLIRSFAGYIPAIFGGLLGAGVLGILAGLIFGVSPTNVMLKYVLPVMGGGNGAGAVPLSQIYETVTGDAAANYYSFAITILTIANIFAILTAAILRKIGEIKPSWTGNGTNLIRKGGDFATEDKKVKVSMKDLGGAFFLAVGFYALGRLFAKALLPTIGGVAIHQFAYMIIFVAIVAAAGIVPDNIRAAAKKLQSFFTTNLILIIMVGVGVDTNIIELAKAITPGNVVIALAIVIGAIIGSAIVGYLVGFFPIDSAITAGLCMANRGGSGDLAVLGAAKRMGLIAYAQLSSRLGGGIVLIIGSILFGAFLK</sequence>
<feature type="transmembrane region" description="Helical" evidence="1">
    <location>
        <begin position="274"/>
        <end position="296"/>
    </location>
</feature>
<keyword evidence="3" id="KW-1185">Reference proteome</keyword>
<feature type="transmembrane region" description="Helical" evidence="1">
    <location>
        <begin position="94"/>
        <end position="111"/>
    </location>
</feature>
<accession>C0D081</accession>
<dbReference type="AlphaFoldDB" id="C0D081"/>
<protein>
    <submittedName>
        <fullName evidence="2">Citrate-sodium symporter</fullName>
    </submittedName>
</protein>
<keyword evidence="1" id="KW-1133">Transmembrane helix</keyword>
<feature type="transmembrane region" description="Helical" evidence="1">
    <location>
        <begin position="429"/>
        <end position="454"/>
    </location>
</feature>
<name>C0D081_9FIRM</name>
<dbReference type="InterPro" id="IPR004679">
    <property type="entry name" value="2-OHcarboxylate_transport"/>
</dbReference>